<sequence length="373" mass="41115">MIHADTCFARLLTRLRDARRGGGLLVGFLLLFVSDSDASSFSTAVAVMLRLKCMRRHGGRTVGTQPRWIRTETINPKSIRTQQPFAHSKKTFRLPNHHPRPAPRSALSATRSWSSHRINHNATWRFRCAHRASSTFTPRPAHKSASAPLRPPTFPLSRTPRFPRVPENRSGNATTRTIGRLKHASTPWRRLWIACRSTANADEYQRASRPSCTLCRRCCSSRAPTKLGSFGARPESGARGYPPPLPLETPSARSSRSSQAREGETWGEAPLGMTIIGNGNIAHENGCTQLWVWARLVSAPTPSSPAHDTAKKHLSASALPPMPRSRGRCACRPPSTASGHTRWDVQYLVSLPFPRAAKWVVVAVERGGRGEGG</sequence>
<gene>
    <name evidence="2" type="ORF">DFH08DRAFT_488427</name>
</gene>
<accession>A0AAD6Z6K7</accession>
<feature type="region of interest" description="Disordered" evidence="1">
    <location>
        <begin position="226"/>
        <end position="268"/>
    </location>
</feature>
<evidence type="ECO:0000313" key="2">
    <source>
        <dbReference type="EMBL" id="KAJ7308694.1"/>
    </source>
</evidence>
<feature type="region of interest" description="Disordered" evidence="1">
    <location>
        <begin position="136"/>
        <end position="173"/>
    </location>
</feature>
<dbReference type="Proteomes" id="UP001218218">
    <property type="component" value="Unassembled WGS sequence"/>
</dbReference>
<evidence type="ECO:0000256" key="1">
    <source>
        <dbReference type="SAM" id="MobiDB-lite"/>
    </source>
</evidence>
<keyword evidence="3" id="KW-1185">Reference proteome</keyword>
<evidence type="ECO:0000313" key="3">
    <source>
        <dbReference type="Proteomes" id="UP001218218"/>
    </source>
</evidence>
<feature type="region of interest" description="Disordered" evidence="1">
    <location>
        <begin position="91"/>
        <end position="112"/>
    </location>
</feature>
<dbReference type="AlphaFoldDB" id="A0AAD6Z6K7"/>
<comment type="caution">
    <text evidence="2">The sequence shown here is derived from an EMBL/GenBank/DDBJ whole genome shotgun (WGS) entry which is preliminary data.</text>
</comment>
<organism evidence="2 3">
    <name type="scientific">Mycena albidolilacea</name>
    <dbReference type="NCBI Taxonomy" id="1033008"/>
    <lineage>
        <taxon>Eukaryota</taxon>
        <taxon>Fungi</taxon>
        <taxon>Dikarya</taxon>
        <taxon>Basidiomycota</taxon>
        <taxon>Agaricomycotina</taxon>
        <taxon>Agaricomycetes</taxon>
        <taxon>Agaricomycetidae</taxon>
        <taxon>Agaricales</taxon>
        <taxon>Marasmiineae</taxon>
        <taxon>Mycenaceae</taxon>
        <taxon>Mycena</taxon>
    </lineage>
</organism>
<feature type="region of interest" description="Disordered" evidence="1">
    <location>
        <begin position="301"/>
        <end position="338"/>
    </location>
</feature>
<name>A0AAD6Z6K7_9AGAR</name>
<protein>
    <submittedName>
        <fullName evidence="2">Uncharacterized protein</fullName>
    </submittedName>
</protein>
<dbReference type="EMBL" id="JARIHO010000084">
    <property type="protein sequence ID" value="KAJ7308694.1"/>
    <property type="molecule type" value="Genomic_DNA"/>
</dbReference>
<feature type="compositionally biased region" description="Basic residues" evidence="1">
    <location>
        <begin position="91"/>
        <end position="101"/>
    </location>
</feature>
<reference evidence="2" key="1">
    <citation type="submission" date="2023-03" db="EMBL/GenBank/DDBJ databases">
        <title>Massive genome expansion in bonnet fungi (Mycena s.s.) driven by repeated elements and novel gene families across ecological guilds.</title>
        <authorList>
            <consortium name="Lawrence Berkeley National Laboratory"/>
            <person name="Harder C.B."/>
            <person name="Miyauchi S."/>
            <person name="Viragh M."/>
            <person name="Kuo A."/>
            <person name="Thoen E."/>
            <person name="Andreopoulos B."/>
            <person name="Lu D."/>
            <person name="Skrede I."/>
            <person name="Drula E."/>
            <person name="Henrissat B."/>
            <person name="Morin E."/>
            <person name="Kohler A."/>
            <person name="Barry K."/>
            <person name="LaButti K."/>
            <person name="Morin E."/>
            <person name="Salamov A."/>
            <person name="Lipzen A."/>
            <person name="Mereny Z."/>
            <person name="Hegedus B."/>
            <person name="Baldrian P."/>
            <person name="Stursova M."/>
            <person name="Weitz H."/>
            <person name="Taylor A."/>
            <person name="Grigoriev I.V."/>
            <person name="Nagy L.G."/>
            <person name="Martin F."/>
            <person name="Kauserud H."/>
        </authorList>
    </citation>
    <scope>NUCLEOTIDE SEQUENCE</scope>
    <source>
        <strain evidence="2">CBHHK002</strain>
    </source>
</reference>
<proteinExistence type="predicted"/>